<evidence type="ECO:0000256" key="1">
    <source>
        <dbReference type="ARBA" id="ARBA00004196"/>
    </source>
</evidence>
<evidence type="ECO:0000259" key="5">
    <source>
        <dbReference type="PROSITE" id="PS51352"/>
    </source>
</evidence>
<dbReference type="Proteomes" id="UP000664317">
    <property type="component" value="Unassembled WGS sequence"/>
</dbReference>
<comment type="caution">
    <text evidence="6">The sequence shown here is derived from an EMBL/GenBank/DDBJ whole genome shotgun (WGS) entry which is preliminary data.</text>
</comment>
<dbReference type="SUPFAM" id="SSF52833">
    <property type="entry name" value="Thioredoxin-like"/>
    <property type="match status" value="1"/>
</dbReference>
<evidence type="ECO:0000256" key="3">
    <source>
        <dbReference type="ARBA" id="ARBA00023157"/>
    </source>
</evidence>
<sequence>MKQNAFPWLKRLTFFLFLVSQTVISQTILEGQLPSFPNTRFSIIVGISPLNDYVGTIVGEGKTDENGRFNTEVNLDSEQLVILTFGNTLLNLWMKPNTSLTVNQSQDRAYTFSGPSAHENNVLSSSGIMQPLTVPTYVDLDSFKPKEQTNYLDSLEKKRLLILEANQGVVSSKFFSFLNTEATSFSYSNKSQYIGLLKAAGKLIDQDIPKDYFSFWDEFEVQEDSTSSHSYQVALRKFIEFKTLERTGTLEFTTEQDWVEMFYTADSLLTEHPYSLQKQKAMYLLFLVKFFDFPEVTSRELKNYSKQFAADPSSLLLSEMWEKKVNSGSITPSFRLKDNNGNWVESKDFIGKVVYIDFWGAWCKACILNMPYAEQLKEKLKEKEVVFLYIDFFDSEEKWLYAIEKYNITGIHLKTENHDEQYFNDIFNVNEGFPRYALIDKKGRLRTVSAPPPNSPTAFELIEKYLNDL</sequence>
<dbReference type="InterPro" id="IPR013766">
    <property type="entry name" value="Thioredoxin_domain"/>
</dbReference>
<name>A0ABS3C4E8_9BACT</name>
<evidence type="ECO:0000256" key="4">
    <source>
        <dbReference type="ARBA" id="ARBA00023284"/>
    </source>
</evidence>
<dbReference type="RefSeq" id="WP_206577823.1">
    <property type="nucleotide sequence ID" value="NZ_JAFKCT010000003.1"/>
</dbReference>
<dbReference type="InterPro" id="IPR036249">
    <property type="entry name" value="Thioredoxin-like_sf"/>
</dbReference>
<comment type="subcellular location">
    <subcellularLocation>
        <location evidence="1">Cell envelope</location>
    </subcellularLocation>
</comment>
<organism evidence="6 7">
    <name type="scientific">Algoriphagus oliviformis</name>
    <dbReference type="NCBI Taxonomy" id="2811231"/>
    <lineage>
        <taxon>Bacteria</taxon>
        <taxon>Pseudomonadati</taxon>
        <taxon>Bacteroidota</taxon>
        <taxon>Cytophagia</taxon>
        <taxon>Cytophagales</taxon>
        <taxon>Cyclobacteriaceae</taxon>
        <taxon>Algoriphagus</taxon>
    </lineage>
</organism>
<evidence type="ECO:0000313" key="7">
    <source>
        <dbReference type="Proteomes" id="UP000664317"/>
    </source>
</evidence>
<dbReference type="InterPro" id="IPR050553">
    <property type="entry name" value="Thioredoxin_ResA/DsbE_sf"/>
</dbReference>
<proteinExistence type="predicted"/>
<dbReference type="PROSITE" id="PS51352">
    <property type="entry name" value="THIOREDOXIN_2"/>
    <property type="match status" value="1"/>
</dbReference>
<accession>A0ABS3C4E8</accession>
<dbReference type="Gene3D" id="3.40.30.10">
    <property type="entry name" value="Glutaredoxin"/>
    <property type="match status" value="1"/>
</dbReference>
<reference evidence="6 7" key="1">
    <citation type="submission" date="2021-03" db="EMBL/GenBank/DDBJ databases">
        <title>novel species isolated from a fishpond in China.</title>
        <authorList>
            <person name="Lu H."/>
            <person name="Cai Z."/>
        </authorList>
    </citation>
    <scope>NUCLEOTIDE SEQUENCE [LARGE SCALE GENOMIC DNA]</scope>
    <source>
        <strain evidence="6 7">H41</strain>
    </source>
</reference>
<dbReference type="InterPro" id="IPR013740">
    <property type="entry name" value="Redoxin"/>
</dbReference>
<evidence type="ECO:0000313" key="6">
    <source>
        <dbReference type="EMBL" id="MBN7811036.1"/>
    </source>
</evidence>
<keyword evidence="3" id="KW-1015">Disulfide bond</keyword>
<dbReference type="PANTHER" id="PTHR42852:SF6">
    <property type="entry name" value="THIOL:DISULFIDE INTERCHANGE PROTEIN DSBE"/>
    <property type="match status" value="1"/>
</dbReference>
<keyword evidence="4" id="KW-0676">Redox-active center</keyword>
<dbReference type="CDD" id="cd02966">
    <property type="entry name" value="TlpA_like_family"/>
    <property type="match status" value="1"/>
</dbReference>
<protein>
    <submittedName>
        <fullName evidence="6">Redoxin family protein</fullName>
    </submittedName>
</protein>
<feature type="domain" description="Thioredoxin" evidence="5">
    <location>
        <begin position="325"/>
        <end position="469"/>
    </location>
</feature>
<gene>
    <name evidence="6" type="ORF">J0A68_08720</name>
</gene>
<keyword evidence="2" id="KW-0201">Cytochrome c-type biogenesis</keyword>
<keyword evidence="7" id="KW-1185">Reference proteome</keyword>
<evidence type="ECO:0000256" key="2">
    <source>
        <dbReference type="ARBA" id="ARBA00022748"/>
    </source>
</evidence>
<dbReference type="PANTHER" id="PTHR42852">
    <property type="entry name" value="THIOL:DISULFIDE INTERCHANGE PROTEIN DSBE"/>
    <property type="match status" value="1"/>
</dbReference>
<dbReference type="EMBL" id="JAFKCT010000003">
    <property type="protein sequence ID" value="MBN7811036.1"/>
    <property type="molecule type" value="Genomic_DNA"/>
</dbReference>
<dbReference type="Pfam" id="PF08534">
    <property type="entry name" value="Redoxin"/>
    <property type="match status" value="1"/>
</dbReference>